<dbReference type="OrthoDB" id="427096at2759"/>
<evidence type="ECO:0000256" key="6">
    <source>
        <dbReference type="ARBA" id="ARBA00022692"/>
    </source>
</evidence>
<keyword evidence="4 12" id="KW-0328">Glycosyltransferase</keyword>
<comment type="similarity">
    <text evidence="3 12">Belongs to the glycosyltransferase 10 family.</text>
</comment>
<dbReference type="GO" id="GO:0008417">
    <property type="term" value="F:fucosyltransferase activity"/>
    <property type="evidence" value="ECO:0007669"/>
    <property type="project" value="InterPro"/>
</dbReference>
<evidence type="ECO:0000313" key="16">
    <source>
        <dbReference type="EnsemblMetazoa" id="CapteP35892"/>
    </source>
</evidence>
<dbReference type="SUPFAM" id="SSF53756">
    <property type="entry name" value="UDP-Glycosyltransferase/glycogen phosphorylase"/>
    <property type="match status" value="1"/>
</dbReference>
<dbReference type="Pfam" id="PF00852">
    <property type="entry name" value="Glyco_transf_10"/>
    <property type="match status" value="1"/>
</dbReference>
<dbReference type="Proteomes" id="UP000014760">
    <property type="component" value="Unassembled WGS sequence"/>
</dbReference>
<keyword evidence="7" id="KW-0735">Signal-anchor</keyword>
<protein>
    <recommendedName>
        <fullName evidence="12">Fucosyltransferase</fullName>
        <ecNumber evidence="12">2.4.1.-</ecNumber>
    </recommendedName>
</protein>
<feature type="non-terminal residue" evidence="15">
    <location>
        <position position="302"/>
    </location>
</feature>
<dbReference type="OMA" id="VWMHFES"/>
<feature type="domain" description="Fucosyltransferase C-terminal" evidence="13">
    <location>
        <begin position="110"/>
        <end position="291"/>
    </location>
</feature>
<dbReference type="InterPro" id="IPR038577">
    <property type="entry name" value="GT10-like_C_sf"/>
</dbReference>
<evidence type="ECO:0000256" key="2">
    <source>
        <dbReference type="ARBA" id="ARBA00004922"/>
    </source>
</evidence>
<dbReference type="InterPro" id="IPR001503">
    <property type="entry name" value="Glyco_trans_10"/>
</dbReference>
<comment type="pathway">
    <text evidence="2">Protein modification; protein glycosylation.</text>
</comment>
<keyword evidence="10" id="KW-0472">Membrane</keyword>
<evidence type="ECO:0000256" key="7">
    <source>
        <dbReference type="ARBA" id="ARBA00022968"/>
    </source>
</evidence>
<dbReference type="EMBL" id="KB296237">
    <property type="protein sequence ID" value="ELU12010.1"/>
    <property type="molecule type" value="Genomic_DNA"/>
</dbReference>
<keyword evidence="8" id="KW-1133">Transmembrane helix</keyword>
<evidence type="ECO:0000259" key="14">
    <source>
        <dbReference type="Pfam" id="PF17039"/>
    </source>
</evidence>
<evidence type="ECO:0000256" key="11">
    <source>
        <dbReference type="ARBA" id="ARBA00023180"/>
    </source>
</evidence>
<keyword evidence="5 12" id="KW-0808">Transferase</keyword>
<keyword evidence="9 12" id="KW-0333">Golgi apparatus</keyword>
<accession>R7V8B8</accession>
<dbReference type="FunFam" id="3.40.50.11660:FF:000004">
    <property type="entry name" value="Glycoprotein 3-alpha-L-fucosyltransferase A"/>
    <property type="match status" value="1"/>
</dbReference>
<evidence type="ECO:0000256" key="10">
    <source>
        <dbReference type="ARBA" id="ARBA00023136"/>
    </source>
</evidence>
<proteinExistence type="inferred from homology"/>
<dbReference type="GO" id="GO:0000139">
    <property type="term" value="C:Golgi membrane"/>
    <property type="evidence" value="ECO:0007669"/>
    <property type="project" value="UniProtKB-SubCell"/>
</dbReference>
<dbReference type="EMBL" id="AMQN01019784">
    <property type="status" value="NOT_ANNOTATED_CDS"/>
    <property type="molecule type" value="Genomic_DNA"/>
</dbReference>
<reference evidence="15 17" key="2">
    <citation type="journal article" date="2013" name="Nature">
        <title>Insights into bilaterian evolution from three spiralian genomes.</title>
        <authorList>
            <person name="Simakov O."/>
            <person name="Marletaz F."/>
            <person name="Cho S.J."/>
            <person name="Edsinger-Gonzales E."/>
            <person name="Havlak P."/>
            <person name="Hellsten U."/>
            <person name="Kuo D.H."/>
            <person name="Larsson T."/>
            <person name="Lv J."/>
            <person name="Arendt D."/>
            <person name="Savage R."/>
            <person name="Osoegawa K."/>
            <person name="de Jong P."/>
            <person name="Grimwood J."/>
            <person name="Chapman J.A."/>
            <person name="Shapiro H."/>
            <person name="Aerts A."/>
            <person name="Otillar R.P."/>
            <person name="Terry A.Y."/>
            <person name="Boore J.L."/>
            <person name="Grigoriev I.V."/>
            <person name="Lindberg D.R."/>
            <person name="Seaver E.C."/>
            <person name="Weisblat D.A."/>
            <person name="Putnam N.H."/>
            <person name="Rokhsar D.S."/>
        </authorList>
    </citation>
    <scope>NUCLEOTIDE SEQUENCE</scope>
    <source>
        <strain evidence="15 17">I ESC-2004</strain>
    </source>
</reference>
<keyword evidence="11" id="KW-0325">Glycoprotein</keyword>
<dbReference type="PANTHER" id="PTHR48438">
    <property type="entry name" value="ALPHA-(1,3)-FUCOSYLTRANSFERASE C-RELATED"/>
    <property type="match status" value="1"/>
</dbReference>
<reference evidence="16" key="3">
    <citation type="submission" date="2015-06" db="UniProtKB">
        <authorList>
            <consortium name="EnsemblMetazoa"/>
        </authorList>
    </citation>
    <scope>IDENTIFICATION</scope>
</reference>
<gene>
    <name evidence="15" type="ORF">CAPTEDRAFT_35892</name>
</gene>
<dbReference type="Gene3D" id="3.40.50.11660">
    <property type="entry name" value="Glycosyl transferase family 10, C-terminal domain"/>
    <property type="match status" value="1"/>
</dbReference>
<dbReference type="EnsemblMetazoa" id="CapteT35892">
    <property type="protein sequence ID" value="CapteP35892"/>
    <property type="gene ID" value="CapteG35892"/>
</dbReference>
<evidence type="ECO:0000256" key="5">
    <source>
        <dbReference type="ARBA" id="ARBA00022679"/>
    </source>
</evidence>
<dbReference type="Pfam" id="PF17039">
    <property type="entry name" value="Glyco_tran_10_N"/>
    <property type="match status" value="1"/>
</dbReference>
<dbReference type="PANTHER" id="PTHR48438:SF1">
    <property type="entry name" value="ALPHA-(1,3)-FUCOSYLTRANSFERASE C-RELATED"/>
    <property type="match status" value="1"/>
</dbReference>
<dbReference type="EC" id="2.4.1.-" evidence="12"/>
<dbReference type="AlphaFoldDB" id="R7V8B8"/>
<dbReference type="InterPro" id="IPR031481">
    <property type="entry name" value="Glyco_tran_10_N"/>
</dbReference>
<feature type="non-terminal residue" evidence="15">
    <location>
        <position position="1"/>
    </location>
</feature>
<evidence type="ECO:0000259" key="13">
    <source>
        <dbReference type="Pfam" id="PF00852"/>
    </source>
</evidence>
<evidence type="ECO:0000313" key="15">
    <source>
        <dbReference type="EMBL" id="ELU12010.1"/>
    </source>
</evidence>
<dbReference type="STRING" id="283909.R7V8B8"/>
<organism evidence="15">
    <name type="scientific">Capitella teleta</name>
    <name type="common">Polychaete worm</name>
    <dbReference type="NCBI Taxonomy" id="283909"/>
    <lineage>
        <taxon>Eukaryota</taxon>
        <taxon>Metazoa</taxon>
        <taxon>Spiralia</taxon>
        <taxon>Lophotrochozoa</taxon>
        <taxon>Annelida</taxon>
        <taxon>Polychaeta</taxon>
        <taxon>Sedentaria</taxon>
        <taxon>Scolecida</taxon>
        <taxon>Capitellidae</taxon>
        <taxon>Capitella</taxon>
    </lineage>
</organism>
<evidence type="ECO:0000256" key="3">
    <source>
        <dbReference type="ARBA" id="ARBA00008919"/>
    </source>
</evidence>
<name>R7V8B8_CAPTE</name>
<dbReference type="InterPro" id="IPR055270">
    <property type="entry name" value="Glyco_tran_10_C"/>
</dbReference>
<comment type="subcellular location">
    <subcellularLocation>
        <location evidence="1">Golgi apparatus membrane</location>
        <topology evidence="1">Single-pass type II membrane protein</topology>
    </subcellularLocation>
    <subcellularLocation>
        <location evidence="12">Golgi apparatus</location>
        <location evidence="12">Golgi stack membrane</location>
        <topology evidence="12">Single-pass type II membrane protein</topology>
    </subcellularLocation>
</comment>
<feature type="domain" description="Fucosyltransferase N-terminal" evidence="14">
    <location>
        <begin position="1"/>
        <end position="79"/>
    </location>
</feature>
<dbReference type="GO" id="GO:0032580">
    <property type="term" value="C:Golgi cisterna membrane"/>
    <property type="evidence" value="ECO:0007669"/>
    <property type="project" value="UniProtKB-SubCell"/>
</dbReference>
<sequence length="302" mass="35946">CEYLKENEHFSQADAVVFRGARLESPLAQTVLTDPSRPTNQRWIFMENESPYRVGRKVDLRKYNRVFNLTSTYSPESDLHRVDMRRLKRCTVNHEKYEQLKNTDYTHKKRNDTMVAWFVSRCRSQSKREKYVHQLQKYISVDIYGRCGTRSCGDRDAGTWEKDNCHEKLLHQDNSYKFYLSFENSFCRFYVTEKLWILQHLDVVPIVMGLVDYEDMLPKESFINVRDFASPKELAQFLLKLNENPELYNEYIRKKNSLICKLQYAYKPWECILCQKMHDLKGRKTVVGNLDAVWGSEQCVNP</sequence>
<evidence type="ECO:0000256" key="12">
    <source>
        <dbReference type="RuleBase" id="RU003832"/>
    </source>
</evidence>
<evidence type="ECO:0000256" key="1">
    <source>
        <dbReference type="ARBA" id="ARBA00004323"/>
    </source>
</evidence>
<evidence type="ECO:0000256" key="8">
    <source>
        <dbReference type="ARBA" id="ARBA00022989"/>
    </source>
</evidence>
<reference evidence="17" key="1">
    <citation type="submission" date="2012-12" db="EMBL/GenBank/DDBJ databases">
        <authorList>
            <person name="Hellsten U."/>
            <person name="Grimwood J."/>
            <person name="Chapman J.A."/>
            <person name="Shapiro H."/>
            <person name="Aerts A."/>
            <person name="Otillar R.P."/>
            <person name="Terry A.Y."/>
            <person name="Boore J.L."/>
            <person name="Simakov O."/>
            <person name="Marletaz F."/>
            <person name="Cho S.-J."/>
            <person name="Edsinger-Gonzales E."/>
            <person name="Havlak P."/>
            <person name="Kuo D.-H."/>
            <person name="Larsson T."/>
            <person name="Lv J."/>
            <person name="Arendt D."/>
            <person name="Savage R."/>
            <person name="Osoegawa K."/>
            <person name="de Jong P."/>
            <person name="Lindberg D.R."/>
            <person name="Seaver E.C."/>
            <person name="Weisblat D.A."/>
            <person name="Putnam N.H."/>
            <person name="Grigoriev I.V."/>
            <person name="Rokhsar D.S."/>
        </authorList>
    </citation>
    <scope>NUCLEOTIDE SEQUENCE</scope>
    <source>
        <strain evidence="17">I ESC-2004</strain>
    </source>
</reference>
<dbReference type="HOGENOM" id="CLU_032075_3_0_1"/>
<keyword evidence="6 12" id="KW-0812">Transmembrane</keyword>
<evidence type="ECO:0000256" key="4">
    <source>
        <dbReference type="ARBA" id="ARBA00022676"/>
    </source>
</evidence>
<keyword evidence="17" id="KW-1185">Reference proteome</keyword>
<evidence type="ECO:0000256" key="9">
    <source>
        <dbReference type="ARBA" id="ARBA00023034"/>
    </source>
</evidence>
<evidence type="ECO:0000313" key="17">
    <source>
        <dbReference type="Proteomes" id="UP000014760"/>
    </source>
</evidence>
<dbReference type="UniPathway" id="UPA00378"/>